<organism evidence="2 3">
    <name type="scientific">Microlunatus sagamiharensis</name>
    <dbReference type="NCBI Taxonomy" id="546874"/>
    <lineage>
        <taxon>Bacteria</taxon>
        <taxon>Bacillati</taxon>
        <taxon>Actinomycetota</taxon>
        <taxon>Actinomycetes</taxon>
        <taxon>Propionibacteriales</taxon>
        <taxon>Propionibacteriaceae</taxon>
        <taxon>Microlunatus</taxon>
    </lineage>
</organism>
<dbReference type="Proteomes" id="UP000198825">
    <property type="component" value="Chromosome I"/>
</dbReference>
<keyword evidence="1" id="KW-1133">Transmembrane helix</keyword>
<evidence type="ECO:0000313" key="3">
    <source>
        <dbReference type="Proteomes" id="UP000198825"/>
    </source>
</evidence>
<gene>
    <name evidence="2" type="ORF">SAMN04488544_2002</name>
</gene>
<keyword evidence="1" id="KW-0472">Membrane</keyword>
<feature type="transmembrane region" description="Helical" evidence="1">
    <location>
        <begin position="12"/>
        <end position="30"/>
    </location>
</feature>
<dbReference type="AlphaFoldDB" id="A0A1H2MGV9"/>
<feature type="transmembrane region" description="Helical" evidence="1">
    <location>
        <begin position="36"/>
        <end position="55"/>
    </location>
</feature>
<protein>
    <submittedName>
        <fullName evidence="2">Uncharacterized protein</fullName>
    </submittedName>
</protein>
<dbReference type="EMBL" id="LT629799">
    <property type="protein sequence ID" value="SDU92141.1"/>
    <property type="molecule type" value="Genomic_DNA"/>
</dbReference>
<reference evidence="3" key="1">
    <citation type="submission" date="2016-10" db="EMBL/GenBank/DDBJ databases">
        <authorList>
            <person name="Varghese N."/>
            <person name="Submissions S."/>
        </authorList>
    </citation>
    <scope>NUCLEOTIDE SEQUENCE [LARGE SCALE GENOMIC DNA]</scope>
    <source>
        <strain evidence="3">DSM 21743</strain>
    </source>
</reference>
<name>A0A1H2MGV9_9ACTN</name>
<evidence type="ECO:0000313" key="2">
    <source>
        <dbReference type="EMBL" id="SDU92141.1"/>
    </source>
</evidence>
<keyword evidence="3" id="KW-1185">Reference proteome</keyword>
<keyword evidence="1" id="KW-0812">Transmembrane</keyword>
<sequence>MDSDADVSTSTLLIGAGATIALLVAGFLVAEAVLPRYVYESYLPALTFLLVFIQVHRSRAERRRESH</sequence>
<accession>A0A1H2MGV9</accession>
<evidence type="ECO:0000256" key="1">
    <source>
        <dbReference type="SAM" id="Phobius"/>
    </source>
</evidence>
<dbReference type="RefSeq" id="WP_091074287.1">
    <property type="nucleotide sequence ID" value="NZ_LT629799.1"/>
</dbReference>
<proteinExistence type="predicted"/>